<dbReference type="OrthoDB" id="5337308at2759"/>
<evidence type="ECO:0000313" key="2">
    <source>
        <dbReference type="Proteomes" id="UP000800041"/>
    </source>
</evidence>
<proteinExistence type="predicted"/>
<sequence length="102" mass="11564">MTEVLERMSEDFDGGMKTWHDADWIDMDEDEEEWKALLSTPNVAGNAWFLIQHKVALGHKVVGRLKIFADEESMAGEPPNQEIPNICMEVIDFEGETGGNRL</sequence>
<evidence type="ECO:0000313" key="1">
    <source>
        <dbReference type="EMBL" id="KAF1987000.1"/>
    </source>
</evidence>
<name>A0A6G1H1V6_9PEZI</name>
<protein>
    <submittedName>
        <fullName evidence="1">Uncharacterized protein</fullName>
    </submittedName>
</protein>
<dbReference type="AlphaFoldDB" id="A0A6G1H1V6"/>
<accession>A0A6G1H1V6</accession>
<dbReference type="EMBL" id="ML977154">
    <property type="protein sequence ID" value="KAF1987000.1"/>
    <property type="molecule type" value="Genomic_DNA"/>
</dbReference>
<dbReference type="Proteomes" id="UP000800041">
    <property type="component" value="Unassembled WGS sequence"/>
</dbReference>
<reference evidence="1" key="1">
    <citation type="journal article" date="2020" name="Stud. Mycol.">
        <title>101 Dothideomycetes genomes: a test case for predicting lifestyles and emergence of pathogens.</title>
        <authorList>
            <person name="Haridas S."/>
            <person name="Albert R."/>
            <person name="Binder M."/>
            <person name="Bloem J."/>
            <person name="Labutti K."/>
            <person name="Salamov A."/>
            <person name="Andreopoulos B."/>
            <person name="Baker S."/>
            <person name="Barry K."/>
            <person name="Bills G."/>
            <person name="Bluhm B."/>
            <person name="Cannon C."/>
            <person name="Castanera R."/>
            <person name="Culley D."/>
            <person name="Daum C."/>
            <person name="Ezra D."/>
            <person name="Gonzalez J."/>
            <person name="Henrissat B."/>
            <person name="Kuo A."/>
            <person name="Liang C."/>
            <person name="Lipzen A."/>
            <person name="Lutzoni F."/>
            <person name="Magnuson J."/>
            <person name="Mondo S."/>
            <person name="Nolan M."/>
            <person name="Ohm R."/>
            <person name="Pangilinan J."/>
            <person name="Park H.-J."/>
            <person name="Ramirez L."/>
            <person name="Alfaro M."/>
            <person name="Sun H."/>
            <person name="Tritt A."/>
            <person name="Yoshinaga Y."/>
            <person name="Zwiers L.-H."/>
            <person name="Turgeon B."/>
            <person name="Goodwin S."/>
            <person name="Spatafora J."/>
            <person name="Crous P."/>
            <person name="Grigoriev I."/>
        </authorList>
    </citation>
    <scope>NUCLEOTIDE SEQUENCE</scope>
    <source>
        <strain evidence="1">CBS 113979</strain>
    </source>
</reference>
<keyword evidence="2" id="KW-1185">Reference proteome</keyword>
<gene>
    <name evidence="1" type="ORF">K402DRAFT_60984</name>
</gene>
<organism evidence="1 2">
    <name type="scientific">Aulographum hederae CBS 113979</name>
    <dbReference type="NCBI Taxonomy" id="1176131"/>
    <lineage>
        <taxon>Eukaryota</taxon>
        <taxon>Fungi</taxon>
        <taxon>Dikarya</taxon>
        <taxon>Ascomycota</taxon>
        <taxon>Pezizomycotina</taxon>
        <taxon>Dothideomycetes</taxon>
        <taxon>Pleosporomycetidae</taxon>
        <taxon>Aulographales</taxon>
        <taxon>Aulographaceae</taxon>
    </lineage>
</organism>